<gene>
    <name evidence="3" type="primary">epsL</name>
    <name evidence="3" type="ORF">KOR34_12580</name>
</gene>
<evidence type="ECO:0000313" key="4">
    <source>
        <dbReference type="Proteomes" id="UP000316714"/>
    </source>
</evidence>
<comment type="similarity">
    <text evidence="1">Belongs to the bacterial sugar transferase family.</text>
</comment>
<proteinExistence type="inferred from homology"/>
<keyword evidence="3" id="KW-0808">Transferase</keyword>
<dbReference type="Proteomes" id="UP000316714">
    <property type="component" value="Unassembled WGS sequence"/>
</dbReference>
<dbReference type="EMBL" id="SIHJ01000001">
    <property type="protein sequence ID" value="TWT36353.1"/>
    <property type="molecule type" value="Genomic_DNA"/>
</dbReference>
<dbReference type="InterPro" id="IPR003362">
    <property type="entry name" value="Bact_transf"/>
</dbReference>
<protein>
    <submittedName>
        <fullName evidence="3">Putative sugar transferase EpsL</fullName>
        <ecNumber evidence="3">2.-.-.-</ecNumber>
    </submittedName>
</protein>
<sequence length="356" mass="39588">MRLRPRPAHRPPENSYFLSPGLWSRAAECERMRVDRNGSVLSVVSLSLTEAMRQPRRVSILEGYLAERLRQTDAAGWRPDGRLGLLLPDTPREGAEVVAAEVSAFLRDDDGRPDCQIGVYPDFDSRDPEIVAPVGDRASEPVGAGAGDDQGEQVFMQGTPAWKRAVDIAGATAGLLVAGPVLLALAGAVAATSRGGAFYRQEREGLGGRRFQILKLRTMIPEAEAQKADLRQHSVQDGPAFKMYRDPRVTAIGRLLRATSLDELPQLINVLRGEMSLVGPRPLPVDESLACKPWQRRRLQVKPGITCTWQVWGRNSVTFDEWMRMDLRYSRRRSLRHDLWLLITTGPSLLLSRGPR</sequence>
<accession>A0A5C5VEC4</accession>
<dbReference type="PANTHER" id="PTHR30576">
    <property type="entry name" value="COLANIC BIOSYNTHESIS UDP-GLUCOSE LIPID CARRIER TRANSFERASE"/>
    <property type="match status" value="1"/>
</dbReference>
<dbReference type="AlphaFoldDB" id="A0A5C5VEC4"/>
<reference evidence="3 4" key="1">
    <citation type="submission" date="2019-02" db="EMBL/GenBank/DDBJ databases">
        <title>Deep-cultivation of Planctomycetes and their phenomic and genomic characterization uncovers novel biology.</title>
        <authorList>
            <person name="Wiegand S."/>
            <person name="Jogler M."/>
            <person name="Boedeker C."/>
            <person name="Pinto D."/>
            <person name="Vollmers J."/>
            <person name="Rivas-Marin E."/>
            <person name="Kohn T."/>
            <person name="Peeters S.H."/>
            <person name="Heuer A."/>
            <person name="Rast P."/>
            <person name="Oberbeckmann S."/>
            <person name="Bunk B."/>
            <person name="Jeske O."/>
            <person name="Meyerdierks A."/>
            <person name="Storesund J.E."/>
            <person name="Kallscheuer N."/>
            <person name="Luecker S."/>
            <person name="Lage O.M."/>
            <person name="Pohl T."/>
            <person name="Merkel B.J."/>
            <person name="Hornburger P."/>
            <person name="Mueller R.-W."/>
            <person name="Bruemmer F."/>
            <person name="Labrenz M."/>
            <person name="Spormann A.M."/>
            <person name="Op Den Camp H."/>
            <person name="Overmann J."/>
            <person name="Amann R."/>
            <person name="Jetten M.S.M."/>
            <person name="Mascher T."/>
            <person name="Medema M.H."/>
            <person name="Devos D.P."/>
            <person name="Kaster A.-K."/>
            <person name="Ovreas L."/>
            <person name="Rohde M."/>
            <person name="Galperin M.Y."/>
            <person name="Jogler C."/>
        </authorList>
    </citation>
    <scope>NUCLEOTIDE SEQUENCE [LARGE SCALE GENOMIC DNA]</scope>
    <source>
        <strain evidence="3 4">KOR34</strain>
    </source>
</reference>
<organism evidence="3 4">
    <name type="scientific">Posidoniimonas corsicana</name>
    <dbReference type="NCBI Taxonomy" id="1938618"/>
    <lineage>
        <taxon>Bacteria</taxon>
        <taxon>Pseudomonadati</taxon>
        <taxon>Planctomycetota</taxon>
        <taxon>Planctomycetia</taxon>
        <taxon>Pirellulales</taxon>
        <taxon>Lacipirellulaceae</taxon>
        <taxon>Posidoniimonas</taxon>
    </lineage>
</organism>
<evidence type="ECO:0000256" key="1">
    <source>
        <dbReference type="ARBA" id="ARBA00006464"/>
    </source>
</evidence>
<dbReference type="PANTHER" id="PTHR30576:SF10">
    <property type="entry name" value="SLL5057 PROTEIN"/>
    <property type="match status" value="1"/>
</dbReference>
<dbReference type="EC" id="2.-.-.-" evidence="3"/>
<keyword evidence="4" id="KW-1185">Reference proteome</keyword>
<evidence type="ECO:0000313" key="3">
    <source>
        <dbReference type="EMBL" id="TWT36353.1"/>
    </source>
</evidence>
<evidence type="ECO:0000259" key="2">
    <source>
        <dbReference type="Pfam" id="PF02397"/>
    </source>
</evidence>
<dbReference type="GO" id="GO:0016780">
    <property type="term" value="F:phosphotransferase activity, for other substituted phosphate groups"/>
    <property type="evidence" value="ECO:0007669"/>
    <property type="project" value="TreeGrafter"/>
</dbReference>
<name>A0A5C5VEC4_9BACT</name>
<feature type="domain" description="Bacterial sugar transferase" evidence="2">
    <location>
        <begin position="163"/>
        <end position="348"/>
    </location>
</feature>
<comment type="caution">
    <text evidence="3">The sequence shown here is derived from an EMBL/GenBank/DDBJ whole genome shotgun (WGS) entry which is preliminary data.</text>
</comment>
<dbReference type="Pfam" id="PF02397">
    <property type="entry name" value="Bac_transf"/>
    <property type="match status" value="1"/>
</dbReference>